<name>A0A0A9F1G8_ARUDO</name>
<reference evidence="2" key="2">
    <citation type="journal article" date="2015" name="Data Brief">
        <title>Shoot transcriptome of the giant reed, Arundo donax.</title>
        <authorList>
            <person name="Barrero R.A."/>
            <person name="Guerrero F.D."/>
            <person name="Moolhuijzen P."/>
            <person name="Goolsby J.A."/>
            <person name="Tidwell J."/>
            <person name="Bellgard S.E."/>
            <person name="Bellgard M.I."/>
        </authorList>
    </citation>
    <scope>NUCLEOTIDE SEQUENCE</scope>
    <source>
        <tissue evidence="2">Shoot tissue taken approximately 20 cm above the soil surface</tissue>
    </source>
</reference>
<dbReference type="EMBL" id="GBRH01195798">
    <property type="protein sequence ID" value="JAE02098.1"/>
    <property type="molecule type" value="Transcribed_RNA"/>
</dbReference>
<protein>
    <submittedName>
        <fullName evidence="2">Uncharacterized protein</fullName>
    </submittedName>
</protein>
<keyword evidence="1" id="KW-0732">Signal</keyword>
<feature type="signal peptide" evidence="1">
    <location>
        <begin position="1"/>
        <end position="22"/>
    </location>
</feature>
<feature type="chain" id="PRO_5002045620" evidence="1">
    <location>
        <begin position="23"/>
        <end position="62"/>
    </location>
</feature>
<proteinExistence type="predicted"/>
<reference evidence="2" key="1">
    <citation type="submission" date="2014-09" db="EMBL/GenBank/DDBJ databases">
        <authorList>
            <person name="Magalhaes I.L.F."/>
            <person name="Oliveira U."/>
            <person name="Santos F.R."/>
            <person name="Vidigal T.H.D.A."/>
            <person name="Brescovit A.D."/>
            <person name="Santos A.J."/>
        </authorList>
    </citation>
    <scope>NUCLEOTIDE SEQUENCE</scope>
    <source>
        <tissue evidence="2">Shoot tissue taken approximately 20 cm above the soil surface</tissue>
    </source>
</reference>
<evidence type="ECO:0000256" key="1">
    <source>
        <dbReference type="SAM" id="SignalP"/>
    </source>
</evidence>
<evidence type="ECO:0000313" key="2">
    <source>
        <dbReference type="EMBL" id="JAE02098.1"/>
    </source>
</evidence>
<accession>A0A0A9F1G8</accession>
<organism evidence="2">
    <name type="scientific">Arundo donax</name>
    <name type="common">Giant reed</name>
    <name type="synonym">Donax arundinaceus</name>
    <dbReference type="NCBI Taxonomy" id="35708"/>
    <lineage>
        <taxon>Eukaryota</taxon>
        <taxon>Viridiplantae</taxon>
        <taxon>Streptophyta</taxon>
        <taxon>Embryophyta</taxon>
        <taxon>Tracheophyta</taxon>
        <taxon>Spermatophyta</taxon>
        <taxon>Magnoliopsida</taxon>
        <taxon>Liliopsida</taxon>
        <taxon>Poales</taxon>
        <taxon>Poaceae</taxon>
        <taxon>PACMAD clade</taxon>
        <taxon>Arundinoideae</taxon>
        <taxon>Arundineae</taxon>
        <taxon>Arundo</taxon>
    </lineage>
</organism>
<dbReference type="AlphaFoldDB" id="A0A0A9F1G8"/>
<sequence>MIFLSRHKLYFLCLFTCSPLQTIPCLCSELAQLQGTYILQGFYTSFYFFIVIQNFDFVILLS</sequence>